<organism evidence="2 3">
    <name type="scientific">Corynebacterium zhongnanshanii</name>
    <dbReference type="NCBI Taxonomy" id="2768834"/>
    <lineage>
        <taxon>Bacteria</taxon>
        <taxon>Bacillati</taxon>
        <taxon>Actinomycetota</taxon>
        <taxon>Actinomycetes</taxon>
        <taxon>Mycobacteriales</taxon>
        <taxon>Corynebacteriaceae</taxon>
        <taxon>Corynebacterium</taxon>
    </lineage>
</organism>
<proteinExistence type="predicted"/>
<accession>A0ABQ6VGT3</accession>
<dbReference type="EMBL" id="WBZJ01000001">
    <property type="protein sequence ID" value="KAB3523642.1"/>
    <property type="molecule type" value="Genomic_DNA"/>
</dbReference>
<name>A0ABQ6VGT3_9CORY</name>
<evidence type="ECO:0000256" key="1">
    <source>
        <dbReference type="SAM" id="SignalP"/>
    </source>
</evidence>
<evidence type="ECO:0008006" key="4">
    <source>
        <dbReference type="Google" id="ProtNLM"/>
    </source>
</evidence>
<keyword evidence="1" id="KW-0732">Signal</keyword>
<dbReference type="Proteomes" id="UP000436181">
    <property type="component" value="Unassembled WGS sequence"/>
</dbReference>
<comment type="caution">
    <text evidence="2">The sequence shown here is derived from an EMBL/GenBank/DDBJ whole genome shotgun (WGS) entry which is preliminary data.</text>
</comment>
<feature type="signal peptide" evidence="1">
    <location>
        <begin position="1"/>
        <end position="22"/>
    </location>
</feature>
<reference evidence="2 3" key="1">
    <citation type="submission" date="2019-10" db="EMBL/GenBank/DDBJ databases">
        <title>Corynebacterium sp novel species isolated from the respiratory tract of Marmot.</title>
        <authorList>
            <person name="Zhang G."/>
        </authorList>
    </citation>
    <scope>NUCLEOTIDE SEQUENCE [LARGE SCALE GENOMIC DNA]</scope>
    <source>
        <strain evidence="2 3">336</strain>
    </source>
</reference>
<feature type="chain" id="PRO_5046893087" description="LGFP repeat-containing protein" evidence="1">
    <location>
        <begin position="23"/>
        <end position="500"/>
    </location>
</feature>
<keyword evidence="3" id="KW-1185">Reference proteome</keyword>
<gene>
    <name evidence="2" type="ORF">F8377_03165</name>
</gene>
<dbReference type="Pfam" id="PF08310">
    <property type="entry name" value="LGFP"/>
    <property type="match status" value="3"/>
</dbReference>
<evidence type="ECO:0000313" key="2">
    <source>
        <dbReference type="EMBL" id="KAB3523642.1"/>
    </source>
</evidence>
<evidence type="ECO:0000313" key="3">
    <source>
        <dbReference type="Proteomes" id="UP000436181"/>
    </source>
</evidence>
<sequence>MKFLSLVFAAGTVLATVPASQAQDMKDESTLVGDMLGELEGVDTTVTAPDREGLVPGEAGFGDNVIDNHAGAGWVPTVDPKSRVVVGGMRSDREEVPGGFSKEQADRAEVQEAAERWGVRFRGVGQDCRTYWPSPFRVCGAIREKYEQLGGPRSFLTWPKSDELGVPDGVGRRSEFVNGFIYWHPDTGAHAVTTHFSVVWARNGWEAGRMGYPVSDEYGLGDGVGRRQDFQRAHVFGSLAGLASVEGRIFDRWVELGGESGQMLGYPVEDEKPTPDGIGRYSRFVWGFIYWTPETGAHPVYGPILAQWAAGGYEKGPYGYPISDIQGDPNGADSQVFQRGNIKIPGIPSPTYTELSEYIPAGEQFRTPGEFKVIGDNYDRIFECWGEKDRRVLTIFHRTGERLDCGGFYHISQKHMPDEKFITRQIWEDFQTCVAYTLFSREPSDRESQRGTYIRTRFNTYSKVRSYVIVWSDTKLIRTAFTEDDRKGRDWGGCRKGLIR</sequence>
<dbReference type="InterPro" id="IPR013207">
    <property type="entry name" value="LGFP"/>
</dbReference>
<protein>
    <recommendedName>
        <fullName evidence="4">LGFP repeat-containing protein</fullName>
    </recommendedName>
</protein>